<dbReference type="PANTHER" id="PTHR34354:SF1">
    <property type="entry name" value="NADPH-DEPENDENT 7-CYANO-7-DEAZAGUANINE REDUCTASE"/>
    <property type="match status" value="1"/>
</dbReference>
<dbReference type="Pfam" id="PF14489">
    <property type="entry name" value="QueF"/>
    <property type="match status" value="1"/>
</dbReference>
<dbReference type="HAMAP" id="MF_00818">
    <property type="entry name" value="QueF_type1"/>
    <property type="match status" value="1"/>
</dbReference>
<reference evidence="6 7" key="1">
    <citation type="submission" date="2017-09" db="EMBL/GenBank/DDBJ databases">
        <title>Depth-based differentiation of microbial function through sediment-hosted aquifers and enrichment of novel symbionts in the deep terrestrial subsurface.</title>
        <authorList>
            <person name="Probst A.J."/>
            <person name="Ladd B."/>
            <person name="Jarett J.K."/>
            <person name="Geller-Mcgrath D.E."/>
            <person name="Sieber C.M."/>
            <person name="Emerson J.B."/>
            <person name="Anantharaman K."/>
            <person name="Thomas B.C."/>
            <person name="Malmstrom R."/>
            <person name="Stieglmeier M."/>
            <person name="Klingl A."/>
            <person name="Woyke T."/>
            <person name="Ryan C.M."/>
            <person name="Banfield J.F."/>
        </authorList>
    </citation>
    <scope>NUCLEOTIDE SEQUENCE [LARGE SCALE GENOMIC DNA]</scope>
    <source>
        <strain evidence="6">CG07_land_8_20_14_0_80_42_15</strain>
    </source>
</reference>
<accession>A0A2J0KQC5</accession>
<sequence>MKKRSSYEGLQENIRRLKTPKLEVWQNKYLDRDYTIEIEFPEFTCMCPKTGLPDFASINIRYIPDKVCLELKSLKLYMIFYRSVGVFHEHVINRILNDLTAVTRPRMMQVTGEFNVRGGIRTTVTAEYKKQ</sequence>
<dbReference type="InterPro" id="IPR050084">
    <property type="entry name" value="NADPH_dep_7-cyano-7-deazaG_red"/>
</dbReference>
<dbReference type="GO" id="GO:0008616">
    <property type="term" value="P:tRNA queuosine(34) biosynthetic process"/>
    <property type="evidence" value="ECO:0007669"/>
    <property type="project" value="UniProtKB-UniRule"/>
</dbReference>
<dbReference type="InterPro" id="IPR029500">
    <property type="entry name" value="QueF"/>
</dbReference>
<comment type="similarity">
    <text evidence="5">Belongs to the GTP cyclohydrolase I family. QueF type 1 subfamily.</text>
</comment>
<evidence type="ECO:0000313" key="7">
    <source>
        <dbReference type="Proteomes" id="UP000230052"/>
    </source>
</evidence>
<evidence type="ECO:0000256" key="4">
    <source>
        <dbReference type="ARBA" id="ARBA00023002"/>
    </source>
</evidence>
<dbReference type="GO" id="GO:0005737">
    <property type="term" value="C:cytoplasm"/>
    <property type="evidence" value="ECO:0007669"/>
    <property type="project" value="UniProtKB-SubCell"/>
</dbReference>
<comment type="pathway">
    <text evidence="5">tRNA modification; tRNA-queuosine biosynthesis.</text>
</comment>
<gene>
    <name evidence="5" type="primary">queF</name>
    <name evidence="6" type="ORF">COS99_08065</name>
</gene>
<keyword evidence="2 5" id="KW-0671">Queuosine biosynthesis</keyword>
<name>A0A2J0KQC5_9BACT</name>
<organism evidence="6 7">
    <name type="scientific">Candidatus Aquitaenariimonas noxiae</name>
    <dbReference type="NCBI Taxonomy" id="1974741"/>
    <lineage>
        <taxon>Bacteria</taxon>
        <taxon>Pseudomonadati</taxon>
        <taxon>Candidatus Omnitrophota</taxon>
        <taxon>Candidatus Aquitaenariimonas</taxon>
    </lineage>
</organism>
<evidence type="ECO:0000256" key="2">
    <source>
        <dbReference type="ARBA" id="ARBA00022785"/>
    </source>
</evidence>
<evidence type="ECO:0000313" key="6">
    <source>
        <dbReference type="EMBL" id="PIU40851.1"/>
    </source>
</evidence>
<evidence type="ECO:0000256" key="1">
    <source>
        <dbReference type="ARBA" id="ARBA00022490"/>
    </source>
</evidence>
<feature type="active site" description="Proton donor" evidence="5">
    <location>
        <position position="54"/>
    </location>
</feature>
<evidence type="ECO:0000256" key="5">
    <source>
        <dbReference type="HAMAP-Rule" id="MF_00818"/>
    </source>
</evidence>
<feature type="binding site" evidence="5">
    <location>
        <begin position="69"/>
        <end position="71"/>
    </location>
    <ligand>
        <name>substrate</name>
    </ligand>
</feature>
<protein>
    <recommendedName>
        <fullName evidence="5">NADPH-dependent 7-cyano-7-deazaguanine reductase</fullName>
        <ecNumber evidence="5">1.7.1.13</ecNumber>
    </recommendedName>
    <alternativeName>
        <fullName evidence="5">7-cyano-7-carbaguanine reductase</fullName>
    </alternativeName>
    <alternativeName>
        <fullName evidence="5">NADPH-dependent nitrile oxidoreductase</fullName>
    </alternativeName>
    <alternativeName>
        <fullName evidence="5">PreQ(0) reductase</fullName>
    </alternativeName>
</protein>
<dbReference type="GO" id="GO:0033739">
    <property type="term" value="F:preQ1 synthase activity"/>
    <property type="evidence" value="ECO:0007669"/>
    <property type="project" value="UniProtKB-UniRule"/>
</dbReference>
<dbReference type="AlphaFoldDB" id="A0A2J0KQC5"/>
<dbReference type="EMBL" id="PEWV01000075">
    <property type="protein sequence ID" value="PIU40851.1"/>
    <property type="molecule type" value="Genomic_DNA"/>
</dbReference>
<comment type="subcellular location">
    <subcellularLocation>
        <location evidence="5">Cytoplasm</location>
    </subcellularLocation>
</comment>
<keyword evidence="3 5" id="KW-0521">NADP</keyword>
<dbReference type="NCBIfam" id="TIGR03139">
    <property type="entry name" value="QueF-II"/>
    <property type="match status" value="1"/>
</dbReference>
<comment type="caution">
    <text evidence="6">The sequence shown here is derived from an EMBL/GenBank/DDBJ whole genome shotgun (WGS) entry which is preliminary data.</text>
</comment>
<dbReference type="InterPro" id="IPR043133">
    <property type="entry name" value="GTP-CH-I_C/QueF"/>
</dbReference>
<comment type="catalytic activity">
    <reaction evidence="5">
        <text>7-aminomethyl-7-carbaguanine + 2 NADP(+) = 7-cyano-7-carbaguanine + 2 NADPH + 3 H(+)</text>
        <dbReference type="Rhea" id="RHEA:13409"/>
        <dbReference type="ChEBI" id="CHEBI:15378"/>
        <dbReference type="ChEBI" id="CHEBI:45075"/>
        <dbReference type="ChEBI" id="CHEBI:57783"/>
        <dbReference type="ChEBI" id="CHEBI:58349"/>
        <dbReference type="ChEBI" id="CHEBI:58703"/>
        <dbReference type="EC" id="1.7.1.13"/>
    </reaction>
</comment>
<dbReference type="UniPathway" id="UPA00392"/>
<keyword evidence="1 5" id="KW-0963">Cytoplasm</keyword>
<dbReference type="Proteomes" id="UP000230052">
    <property type="component" value="Unassembled WGS sequence"/>
</dbReference>
<dbReference type="PANTHER" id="PTHR34354">
    <property type="entry name" value="NADPH-DEPENDENT 7-CYANO-7-DEAZAGUANINE REDUCTASE"/>
    <property type="match status" value="1"/>
</dbReference>
<feature type="binding site" evidence="5">
    <location>
        <begin position="88"/>
        <end position="89"/>
    </location>
    <ligand>
        <name>substrate</name>
    </ligand>
</feature>
<dbReference type="SUPFAM" id="SSF55620">
    <property type="entry name" value="Tetrahydrobiopterin biosynthesis enzymes-like"/>
    <property type="match status" value="1"/>
</dbReference>
<feature type="active site" description="Thioimide intermediate" evidence="5">
    <location>
        <position position="47"/>
    </location>
</feature>
<comment type="function">
    <text evidence="5">Catalyzes the NADPH-dependent reduction of 7-cyano-7-deazaguanine (preQ0) to 7-aminomethyl-7-deazaguanine (preQ1).</text>
</comment>
<evidence type="ECO:0000256" key="3">
    <source>
        <dbReference type="ARBA" id="ARBA00022857"/>
    </source>
</evidence>
<dbReference type="InterPro" id="IPR016856">
    <property type="entry name" value="QueF_type1"/>
</dbReference>
<dbReference type="Gene3D" id="3.30.1130.10">
    <property type="match status" value="1"/>
</dbReference>
<dbReference type="PIRSF" id="PIRSF027377">
    <property type="entry name" value="Nitrile_oxidored_QueF"/>
    <property type="match status" value="1"/>
</dbReference>
<proteinExistence type="inferred from homology"/>
<dbReference type="EC" id="1.7.1.13" evidence="5"/>
<keyword evidence="4 5" id="KW-0560">Oxidoreductase</keyword>